<dbReference type="EMBL" id="JBHSDC010000003">
    <property type="protein sequence ID" value="MFC4231387.1"/>
    <property type="molecule type" value="Genomic_DNA"/>
</dbReference>
<feature type="domain" description="TonB-dependent receptor plug" evidence="10">
    <location>
        <begin position="146"/>
        <end position="226"/>
    </location>
</feature>
<evidence type="ECO:0000256" key="4">
    <source>
        <dbReference type="ARBA" id="ARBA00022692"/>
    </source>
</evidence>
<evidence type="ECO:0000259" key="11">
    <source>
        <dbReference type="Pfam" id="PF14905"/>
    </source>
</evidence>
<reference evidence="13" key="1">
    <citation type="journal article" date="2019" name="Int. J. Syst. Evol. Microbiol.">
        <title>The Global Catalogue of Microorganisms (GCM) 10K type strain sequencing project: providing services to taxonomists for standard genome sequencing and annotation.</title>
        <authorList>
            <consortium name="The Broad Institute Genomics Platform"/>
            <consortium name="The Broad Institute Genome Sequencing Center for Infectious Disease"/>
            <person name="Wu L."/>
            <person name="Ma J."/>
        </authorList>
    </citation>
    <scope>NUCLEOTIDE SEQUENCE [LARGE SCALE GENOMIC DNA]</scope>
    <source>
        <strain evidence="13">CECT 8010</strain>
    </source>
</reference>
<feature type="chain" id="PRO_5045141428" evidence="9">
    <location>
        <begin position="20"/>
        <end position="819"/>
    </location>
</feature>
<keyword evidence="13" id="KW-1185">Reference proteome</keyword>
<keyword evidence="6 8" id="KW-0472">Membrane</keyword>
<evidence type="ECO:0000313" key="12">
    <source>
        <dbReference type="EMBL" id="MFC4231387.1"/>
    </source>
</evidence>
<keyword evidence="3 8" id="KW-1134">Transmembrane beta strand</keyword>
<keyword evidence="12" id="KW-0675">Receptor</keyword>
<keyword evidence="5 9" id="KW-0732">Signal</keyword>
<feature type="signal peptide" evidence="9">
    <location>
        <begin position="1"/>
        <end position="19"/>
    </location>
</feature>
<dbReference type="Pfam" id="PF13715">
    <property type="entry name" value="CarbopepD_reg_2"/>
    <property type="match status" value="1"/>
</dbReference>
<evidence type="ECO:0000256" key="1">
    <source>
        <dbReference type="ARBA" id="ARBA00004571"/>
    </source>
</evidence>
<dbReference type="Pfam" id="PF14905">
    <property type="entry name" value="OMP_b-brl_3"/>
    <property type="match status" value="1"/>
</dbReference>
<name>A0ABV8PTQ0_9BACT</name>
<dbReference type="Gene3D" id="2.60.40.1120">
    <property type="entry name" value="Carboxypeptidase-like, regulatory domain"/>
    <property type="match status" value="1"/>
</dbReference>
<evidence type="ECO:0000313" key="13">
    <source>
        <dbReference type="Proteomes" id="UP001595906"/>
    </source>
</evidence>
<evidence type="ECO:0000256" key="6">
    <source>
        <dbReference type="ARBA" id="ARBA00023136"/>
    </source>
</evidence>
<gene>
    <name evidence="12" type="ORF">ACFOW1_05765</name>
</gene>
<evidence type="ECO:0000256" key="2">
    <source>
        <dbReference type="ARBA" id="ARBA00022448"/>
    </source>
</evidence>
<dbReference type="PANTHER" id="PTHR30069:SF29">
    <property type="entry name" value="HEMOGLOBIN AND HEMOGLOBIN-HAPTOGLOBIN-BINDING PROTEIN 1-RELATED"/>
    <property type="match status" value="1"/>
</dbReference>
<organism evidence="12 13">
    <name type="scientific">Parasediminibacterium paludis</name>
    <dbReference type="NCBI Taxonomy" id="908966"/>
    <lineage>
        <taxon>Bacteria</taxon>
        <taxon>Pseudomonadati</taxon>
        <taxon>Bacteroidota</taxon>
        <taxon>Chitinophagia</taxon>
        <taxon>Chitinophagales</taxon>
        <taxon>Chitinophagaceae</taxon>
        <taxon>Parasediminibacterium</taxon>
    </lineage>
</organism>
<keyword evidence="2 8" id="KW-0813">Transport</keyword>
<dbReference type="Gene3D" id="2.170.130.10">
    <property type="entry name" value="TonB-dependent receptor, plug domain"/>
    <property type="match status" value="1"/>
</dbReference>
<dbReference type="InterPro" id="IPR036942">
    <property type="entry name" value="Beta-barrel_TonB_sf"/>
</dbReference>
<evidence type="ECO:0000256" key="7">
    <source>
        <dbReference type="ARBA" id="ARBA00023237"/>
    </source>
</evidence>
<comment type="caution">
    <text evidence="12">The sequence shown here is derived from an EMBL/GenBank/DDBJ whole genome shotgun (WGS) entry which is preliminary data.</text>
</comment>
<keyword evidence="4 8" id="KW-0812">Transmembrane</keyword>
<sequence length="819" mass="90448">MRLLLLPILLLSIITTSFCQQQPANTTTYQLSSKILDAATKQALEYVTISLLNSNKKVINGTITNKKGEFVLAKISNGTYTLLIQSLGYVDATQQVVIQNNALNLAIIELRSKSTDLNAVTVTSKRLAIENKLDKTVFNVEKDISSQGGVATDALKKIPGVTVDIDGNVELLGNPSVKFLIDGKPSAIFGNSVADALQSIPNSQIQSIEVITSPSAKYDASGTGGIINIILKKSKIEGFNGNLSMAAGTRLENASLNTSYKKGNFGINAYFSGNAQLTASSPNGLDRLTSTNTQRLLQESTTDVNRNGYKTGLSIDWAFNKTTSMTAAMGFNHFGFKNHGTTNQHSIVYDANGNELSNTASNRNADNSLSVTDFENSMAFRKQFKKEGQELEIAYDGTFGKNTTAYNQQQFYTGISSAFAGAYSTNPGKENEVNLELNYTHPITKSTVLETGFRTTFQSIISNADVFTLNANTGTFSKDNLQSYASNYRRTIYAGYASANFSLSDNIEVKAGARYEYTISKADYSTAHNVAIPNYANLAPSLMIGYKLPNQQSIKLAYSYRIERPDFRDLNPFINLADPHNITTGNPNLQPEVGNQVQLSYNKNYENGGNLNMVAYYQRNSPDIKPFTTYYATYKVGDSTYNDVTLTTRTTISAEVRAGVNISGSLPISSKATIRPNIQLFNRHLNNPYAVPNITDAFGFRVNLNLSYQYSKTLVAEVFGNYNLGMKWQGKQADVYAYTFAFRKQFNNNKASFGFIAVNPFNHYIYQKSQQLTQDFTSNIYRNVPYRSFGITFTYKFGKVKISKVKEPENFNYAPPSEN</sequence>
<comment type="similarity">
    <text evidence="8">Belongs to the TonB-dependent receptor family.</text>
</comment>
<dbReference type="InterPro" id="IPR037066">
    <property type="entry name" value="Plug_dom_sf"/>
</dbReference>
<dbReference type="InterPro" id="IPR039426">
    <property type="entry name" value="TonB-dep_rcpt-like"/>
</dbReference>
<accession>A0ABV8PTQ0</accession>
<dbReference type="SUPFAM" id="SSF49478">
    <property type="entry name" value="Cna protein B-type domain"/>
    <property type="match status" value="1"/>
</dbReference>
<evidence type="ECO:0000256" key="3">
    <source>
        <dbReference type="ARBA" id="ARBA00022452"/>
    </source>
</evidence>
<dbReference type="InterPro" id="IPR041700">
    <property type="entry name" value="OMP_b-brl_3"/>
</dbReference>
<evidence type="ECO:0000256" key="5">
    <source>
        <dbReference type="ARBA" id="ARBA00022729"/>
    </source>
</evidence>
<dbReference type="PANTHER" id="PTHR30069">
    <property type="entry name" value="TONB-DEPENDENT OUTER MEMBRANE RECEPTOR"/>
    <property type="match status" value="1"/>
</dbReference>
<protein>
    <submittedName>
        <fullName evidence="12">TonB-dependent receptor domain-containing protein</fullName>
    </submittedName>
</protein>
<dbReference type="InterPro" id="IPR012910">
    <property type="entry name" value="Plug_dom"/>
</dbReference>
<evidence type="ECO:0000256" key="9">
    <source>
        <dbReference type="SAM" id="SignalP"/>
    </source>
</evidence>
<dbReference type="PROSITE" id="PS52016">
    <property type="entry name" value="TONB_DEPENDENT_REC_3"/>
    <property type="match status" value="1"/>
</dbReference>
<comment type="subcellular location">
    <subcellularLocation>
        <location evidence="1 8">Cell outer membrane</location>
        <topology evidence="1 8">Multi-pass membrane protein</topology>
    </subcellularLocation>
</comment>
<dbReference type="Gene3D" id="2.40.170.20">
    <property type="entry name" value="TonB-dependent receptor, beta-barrel domain"/>
    <property type="match status" value="1"/>
</dbReference>
<dbReference type="Proteomes" id="UP001595906">
    <property type="component" value="Unassembled WGS sequence"/>
</dbReference>
<dbReference type="Pfam" id="PF07715">
    <property type="entry name" value="Plug"/>
    <property type="match status" value="1"/>
</dbReference>
<feature type="domain" description="Outer membrane protein beta-barrel" evidence="11">
    <location>
        <begin position="382"/>
        <end position="795"/>
    </location>
</feature>
<proteinExistence type="inferred from homology"/>
<evidence type="ECO:0000256" key="8">
    <source>
        <dbReference type="PROSITE-ProRule" id="PRU01360"/>
    </source>
</evidence>
<dbReference type="RefSeq" id="WP_379012822.1">
    <property type="nucleotide sequence ID" value="NZ_JBHSDC010000003.1"/>
</dbReference>
<dbReference type="SUPFAM" id="SSF56935">
    <property type="entry name" value="Porins"/>
    <property type="match status" value="1"/>
</dbReference>
<evidence type="ECO:0000259" key="10">
    <source>
        <dbReference type="Pfam" id="PF07715"/>
    </source>
</evidence>
<keyword evidence="7 8" id="KW-0998">Cell outer membrane</keyword>